<dbReference type="GO" id="GO:0071008">
    <property type="term" value="C:U2-type post-mRNA release spliceosomal complex"/>
    <property type="evidence" value="ECO:0007669"/>
    <property type="project" value="TreeGrafter"/>
</dbReference>
<evidence type="ECO:0000256" key="2">
    <source>
        <dbReference type="SAM" id="Coils"/>
    </source>
</evidence>
<dbReference type="SMART" id="SM00443">
    <property type="entry name" value="G_patch"/>
    <property type="match status" value="1"/>
</dbReference>
<dbReference type="Pfam" id="PF01585">
    <property type="entry name" value="G-patch"/>
    <property type="match status" value="1"/>
</dbReference>
<dbReference type="InterPro" id="IPR022783">
    <property type="entry name" value="GCFC_dom"/>
</dbReference>
<sequence length="694" mass="77906">MDAPEEQPKRKRNFRQESQKKKPKLDDGTSGSFSGFGAKMMAKMGYTGGGLGRSGEGIEEAIAVKVRPTKVGIGGVREKTDQQKREERRKAEQNGEKYDEDSEDEQRAARRRKKGTSTGASTPRSAPSSRPKKTIFQTEAAIEAAGIHIPQSLLLASGESASTSTLSLRADHVPFQSALASRVQRELTAFEDSVTAMASERESIEHEMENLSAEIEHLEIQMKQARDITSRLQSLQKETEWSVLVQGLQDLQSTYPSKRFEKEAIALMHPLFAQTLSSWDPSSGNTLSSVAKAFQELRNIIDPSSRPSEQPSIEVGPSTHKRSTPYESLMLLLWNQLHAGLLKLQPDDDTDTSTFLALFDVWQPSLPPFLVRRATRAMELKVLTGVEKWNPQLRKKTSSPLPQWIFPWLRYCTVWTGTLKSKVKSILQRWSIDRGVIPGINIWRKAFPREMDQLLVNILLPRLAKHLSEFEIDPSDQKLDLLNEVLAWIDILSSRIMAELIHVEFFEKKFMPVLHSWLTYEGRNLGEISAWLAWWRDEVLPKTLVDIPIHESDWDAAYNLVNTSLDLESQGQGLENLELPAAEPVRAPSPGTPNLSKSVNTEPPQSTHKDATELSFKDIVESWCAEENVLLIPLRKADEATGFPLFRITASATGKGGVVVYFKGDVIFTQNKKDKSVWEPAGFDENLISKAEGK</sequence>
<feature type="compositionally biased region" description="Basic and acidic residues" evidence="3">
    <location>
        <begin position="76"/>
        <end position="97"/>
    </location>
</feature>
<proteinExistence type="inferred from homology"/>
<protein>
    <recommendedName>
        <fullName evidence="4">G-patch domain-containing protein</fullName>
    </recommendedName>
</protein>
<comment type="similarity">
    <text evidence="1">Belongs to the TFP11/STIP family.</text>
</comment>
<dbReference type="InterPro" id="IPR045211">
    <property type="entry name" value="TFP11/STIP/Ntr1"/>
</dbReference>
<reference evidence="5" key="1">
    <citation type="journal article" date="2020" name="Stud. Mycol.">
        <title>101 Dothideomycetes genomes: a test case for predicting lifestyles and emergence of pathogens.</title>
        <authorList>
            <person name="Haridas S."/>
            <person name="Albert R."/>
            <person name="Binder M."/>
            <person name="Bloem J."/>
            <person name="Labutti K."/>
            <person name="Salamov A."/>
            <person name="Andreopoulos B."/>
            <person name="Baker S."/>
            <person name="Barry K."/>
            <person name="Bills G."/>
            <person name="Bluhm B."/>
            <person name="Cannon C."/>
            <person name="Castanera R."/>
            <person name="Culley D."/>
            <person name="Daum C."/>
            <person name="Ezra D."/>
            <person name="Gonzalez J."/>
            <person name="Henrissat B."/>
            <person name="Kuo A."/>
            <person name="Liang C."/>
            <person name="Lipzen A."/>
            <person name="Lutzoni F."/>
            <person name="Magnuson J."/>
            <person name="Mondo S."/>
            <person name="Nolan M."/>
            <person name="Ohm R."/>
            <person name="Pangilinan J."/>
            <person name="Park H.-J."/>
            <person name="Ramirez L."/>
            <person name="Alfaro M."/>
            <person name="Sun H."/>
            <person name="Tritt A."/>
            <person name="Yoshinaga Y."/>
            <person name="Zwiers L.-H."/>
            <person name="Turgeon B."/>
            <person name="Goodwin S."/>
            <person name="Spatafora J."/>
            <person name="Crous P."/>
            <person name="Grigoriev I."/>
        </authorList>
    </citation>
    <scope>NUCLEOTIDE SEQUENCE</scope>
    <source>
        <strain evidence="5">CBS 675.92</strain>
    </source>
</reference>
<accession>A0A6A5TFR0</accession>
<dbReference type="PROSITE" id="PS50174">
    <property type="entry name" value="G_PATCH"/>
    <property type="match status" value="1"/>
</dbReference>
<name>A0A6A5TFR0_9PLEO</name>
<dbReference type="PANTHER" id="PTHR23329">
    <property type="entry name" value="TUFTELIN-INTERACTING PROTEIN 11-RELATED"/>
    <property type="match status" value="1"/>
</dbReference>
<organism evidence="5 6">
    <name type="scientific">Byssothecium circinans</name>
    <dbReference type="NCBI Taxonomy" id="147558"/>
    <lineage>
        <taxon>Eukaryota</taxon>
        <taxon>Fungi</taxon>
        <taxon>Dikarya</taxon>
        <taxon>Ascomycota</taxon>
        <taxon>Pezizomycotina</taxon>
        <taxon>Dothideomycetes</taxon>
        <taxon>Pleosporomycetidae</taxon>
        <taxon>Pleosporales</taxon>
        <taxon>Massarineae</taxon>
        <taxon>Massarinaceae</taxon>
        <taxon>Byssothecium</taxon>
    </lineage>
</organism>
<dbReference type="AlphaFoldDB" id="A0A6A5TFR0"/>
<feature type="compositionally biased region" description="Polar residues" evidence="3">
    <location>
        <begin position="592"/>
        <end position="606"/>
    </location>
</feature>
<keyword evidence="2" id="KW-0175">Coiled coil</keyword>
<keyword evidence="6" id="KW-1185">Reference proteome</keyword>
<evidence type="ECO:0000313" key="5">
    <source>
        <dbReference type="EMBL" id="KAF1950984.1"/>
    </source>
</evidence>
<feature type="coiled-coil region" evidence="2">
    <location>
        <begin position="194"/>
        <end position="238"/>
    </location>
</feature>
<evidence type="ECO:0000259" key="4">
    <source>
        <dbReference type="PROSITE" id="PS50174"/>
    </source>
</evidence>
<feature type="compositionally biased region" description="Basic and acidic residues" evidence="3">
    <location>
        <begin position="14"/>
        <end position="27"/>
    </location>
</feature>
<dbReference type="OrthoDB" id="4822at2759"/>
<dbReference type="Pfam" id="PF07842">
    <property type="entry name" value="GCFC"/>
    <property type="match status" value="1"/>
</dbReference>
<feature type="region of interest" description="Disordered" evidence="3">
    <location>
        <begin position="63"/>
        <end position="133"/>
    </location>
</feature>
<dbReference type="PANTHER" id="PTHR23329:SF1">
    <property type="entry name" value="TUFTELIN-INTERACTING PROTEIN 11"/>
    <property type="match status" value="1"/>
</dbReference>
<evidence type="ECO:0000256" key="1">
    <source>
        <dbReference type="ARBA" id="ARBA00010900"/>
    </source>
</evidence>
<feature type="region of interest" description="Disordered" evidence="3">
    <location>
        <begin position="583"/>
        <end position="610"/>
    </location>
</feature>
<dbReference type="GO" id="GO:0000390">
    <property type="term" value="P:spliceosomal complex disassembly"/>
    <property type="evidence" value="ECO:0007669"/>
    <property type="project" value="InterPro"/>
</dbReference>
<gene>
    <name evidence="5" type="ORF">CC80DRAFT_496496</name>
</gene>
<feature type="compositionally biased region" description="Low complexity" evidence="3">
    <location>
        <begin position="116"/>
        <end position="129"/>
    </location>
</feature>
<evidence type="ECO:0000313" key="6">
    <source>
        <dbReference type="Proteomes" id="UP000800035"/>
    </source>
</evidence>
<feature type="region of interest" description="Disordered" evidence="3">
    <location>
        <begin position="1"/>
        <end position="37"/>
    </location>
</feature>
<feature type="region of interest" description="Disordered" evidence="3">
    <location>
        <begin position="302"/>
        <end position="321"/>
    </location>
</feature>
<dbReference type="Proteomes" id="UP000800035">
    <property type="component" value="Unassembled WGS sequence"/>
</dbReference>
<evidence type="ECO:0000256" key="3">
    <source>
        <dbReference type="SAM" id="MobiDB-lite"/>
    </source>
</evidence>
<dbReference type="InterPro" id="IPR000467">
    <property type="entry name" value="G_patch_dom"/>
</dbReference>
<feature type="domain" description="G-patch" evidence="4">
    <location>
        <begin position="33"/>
        <end position="78"/>
    </location>
</feature>
<dbReference type="EMBL" id="ML977021">
    <property type="protein sequence ID" value="KAF1950984.1"/>
    <property type="molecule type" value="Genomic_DNA"/>
</dbReference>
<dbReference type="GO" id="GO:0003676">
    <property type="term" value="F:nucleic acid binding"/>
    <property type="evidence" value="ECO:0007669"/>
    <property type="project" value="InterPro"/>
</dbReference>